<name>A0A8J8T4T3_HALGN</name>
<comment type="caution">
    <text evidence="1">The sequence shown here is derived from an EMBL/GenBank/DDBJ whole genome shotgun (WGS) entry which is preliminary data.</text>
</comment>
<reference evidence="1" key="1">
    <citation type="submission" date="2019-06" db="EMBL/GenBank/DDBJ databases">
        <authorList>
            <person name="Zheng W."/>
        </authorList>
    </citation>
    <scope>NUCLEOTIDE SEQUENCE</scope>
    <source>
        <strain evidence="1">QDHG01</strain>
    </source>
</reference>
<sequence>MMDLQQFYLQYDVFSLLLPAATAALRLCPPPEALPQNQNHLPHPITGAHQHPRKCPQWIPHYNRACQLAITLKAQE</sequence>
<keyword evidence="2" id="KW-1185">Reference proteome</keyword>
<dbReference type="AlphaFoldDB" id="A0A8J8T4T3"/>
<protein>
    <submittedName>
        <fullName evidence="1">Uncharacterized protein</fullName>
    </submittedName>
</protein>
<dbReference type="EMBL" id="RRYP01006140">
    <property type="protein sequence ID" value="TNV81438.1"/>
    <property type="molecule type" value="Genomic_DNA"/>
</dbReference>
<evidence type="ECO:0000313" key="1">
    <source>
        <dbReference type="EMBL" id="TNV81438.1"/>
    </source>
</evidence>
<dbReference type="Proteomes" id="UP000785679">
    <property type="component" value="Unassembled WGS sequence"/>
</dbReference>
<gene>
    <name evidence="1" type="ORF">FGO68_gene11396</name>
</gene>
<proteinExistence type="predicted"/>
<accession>A0A8J8T4T3</accession>
<evidence type="ECO:0000313" key="2">
    <source>
        <dbReference type="Proteomes" id="UP000785679"/>
    </source>
</evidence>
<organism evidence="1 2">
    <name type="scientific">Halteria grandinella</name>
    <dbReference type="NCBI Taxonomy" id="5974"/>
    <lineage>
        <taxon>Eukaryota</taxon>
        <taxon>Sar</taxon>
        <taxon>Alveolata</taxon>
        <taxon>Ciliophora</taxon>
        <taxon>Intramacronucleata</taxon>
        <taxon>Spirotrichea</taxon>
        <taxon>Stichotrichia</taxon>
        <taxon>Sporadotrichida</taxon>
        <taxon>Halteriidae</taxon>
        <taxon>Halteria</taxon>
    </lineage>
</organism>